<dbReference type="GO" id="GO:0012505">
    <property type="term" value="C:endomembrane system"/>
    <property type="evidence" value="ECO:0007669"/>
    <property type="project" value="UniProtKB-SubCell"/>
</dbReference>
<dbReference type="EMBL" id="JAFREP010000006">
    <property type="protein sequence ID" value="MBO1318470.1"/>
    <property type="molecule type" value="Genomic_DNA"/>
</dbReference>
<keyword evidence="8" id="KW-1185">Reference proteome</keyword>
<evidence type="ECO:0000256" key="1">
    <source>
        <dbReference type="ARBA" id="ARBA00004127"/>
    </source>
</evidence>
<evidence type="ECO:0000256" key="2">
    <source>
        <dbReference type="ARBA" id="ARBA00022692"/>
    </source>
</evidence>
<gene>
    <name evidence="7" type="ORF">J3U88_08380</name>
</gene>
<feature type="transmembrane region" description="Helical" evidence="5">
    <location>
        <begin position="92"/>
        <end position="113"/>
    </location>
</feature>
<evidence type="ECO:0000259" key="6">
    <source>
        <dbReference type="SMART" id="SM00752"/>
    </source>
</evidence>
<dbReference type="GO" id="GO:0015035">
    <property type="term" value="F:protein-disulfide reductase activity"/>
    <property type="evidence" value="ECO:0007669"/>
    <property type="project" value="InterPro"/>
</dbReference>
<comment type="caution">
    <text evidence="7">The sequence shown here is derived from an EMBL/GenBank/DDBJ whole genome shotgun (WGS) entry which is preliminary data.</text>
</comment>
<comment type="subcellular location">
    <subcellularLocation>
        <location evidence="1">Endomembrane system</location>
        <topology evidence="1">Multi-pass membrane protein</topology>
    </subcellularLocation>
</comment>
<feature type="transmembrane region" description="Helical" evidence="5">
    <location>
        <begin position="181"/>
        <end position="199"/>
    </location>
</feature>
<evidence type="ECO:0000256" key="4">
    <source>
        <dbReference type="ARBA" id="ARBA00023136"/>
    </source>
</evidence>
<feature type="transmembrane region" description="Helical" evidence="5">
    <location>
        <begin position="142"/>
        <end position="161"/>
    </location>
</feature>
<evidence type="ECO:0000313" key="8">
    <source>
        <dbReference type="Proteomes" id="UP000664417"/>
    </source>
</evidence>
<dbReference type="PANTHER" id="PTHR39535:SF2">
    <property type="entry name" value="HTTM DOMAIN-CONTAINING PROTEIN"/>
    <property type="match status" value="1"/>
</dbReference>
<dbReference type="InterPro" id="IPR007263">
    <property type="entry name" value="DCC1-like"/>
</dbReference>
<sequence length="611" mass="70646">MSRKKPSTPGPQTPYQKLKALFLLPVFGIDTRSLALFRVAVATIILVDLWVRCGDITMFYTNEGVLPTDLLVSKYNSTKVFWYNPHFYINTFAWQAFWFCVAALLAVMLLVGYRSRWVAFASWFLLLSLHNRNPMVLQSGDTLLRMLVFWAMFLPIGAHFSVDRALDPTEKEPPRAVVNPLTAGLLLQMFCLYFFTGILKKGATWENGTALYYALNIDAWTRPFGSWMLQFHEMNALATHGTLYLELFGPFLPFLPLFTAQFRMLAITVFCSLHIGIALTMDVGLFSYISMAGWLPYLPTKFWDFLGARIGTWGQGLAMYYDGNCGFCKKGVLLGRSFLLLPKATIAPAHTRREILDLMEEKNSWVVVRNDEKFIEFDAVIAVFGSSVLTWWLVPLMRIGAVHALGTKAYRTVANNRKLFSKLTRPLFYRKQSWNTHGVVSLFALVCLLYVFAWNIRSTNFNEHKSWFPRKNNGFGYFLRLDQYWAMFAPDPTRVDGWFVIPAFLENGGQIDLYKNGEAVSFEKPKAVVYQHPTMRWRKYMMNLKVLKNAEHRDPFADYLCNAWNAKHPDNKIKRLQVIFMREDTPNPKETEPVYPRKIFLKNYTCGNYRR</sequence>
<feature type="transmembrane region" description="Helical" evidence="5">
    <location>
        <begin position="21"/>
        <end position="47"/>
    </location>
</feature>
<dbReference type="Proteomes" id="UP000664417">
    <property type="component" value="Unassembled WGS sequence"/>
</dbReference>
<dbReference type="SMART" id="SM00752">
    <property type="entry name" value="HTTM"/>
    <property type="match status" value="1"/>
</dbReference>
<name>A0A8J7QEU8_9BACT</name>
<keyword evidence="4 5" id="KW-0472">Membrane</keyword>
<reference evidence="7" key="1">
    <citation type="submission" date="2021-03" db="EMBL/GenBank/DDBJ databases">
        <authorList>
            <person name="Wang G."/>
        </authorList>
    </citation>
    <scope>NUCLEOTIDE SEQUENCE</scope>
    <source>
        <strain evidence="7">KCTC 12899</strain>
    </source>
</reference>
<keyword evidence="2 5" id="KW-0812">Transmembrane</keyword>
<evidence type="ECO:0000256" key="5">
    <source>
        <dbReference type="SAM" id="Phobius"/>
    </source>
</evidence>
<evidence type="ECO:0000256" key="3">
    <source>
        <dbReference type="ARBA" id="ARBA00022989"/>
    </source>
</evidence>
<dbReference type="PANTHER" id="PTHR39535">
    <property type="entry name" value="SPORULATION-DELAYING PROTEIN SDPB"/>
    <property type="match status" value="1"/>
</dbReference>
<dbReference type="AlphaFoldDB" id="A0A8J7QEU8"/>
<dbReference type="InterPro" id="IPR052964">
    <property type="entry name" value="Sporulation_signal_mat"/>
</dbReference>
<dbReference type="InterPro" id="IPR011020">
    <property type="entry name" value="HTTM-like"/>
</dbReference>
<keyword evidence="3 5" id="KW-1133">Transmembrane helix</keyword>
<feature type="domain" description="HTTM-like" evidence="6">
    <location>
        <begin position="26"/>
        <end position="302"/>
    </location>
</feature>
<feature type="transmembrane region" description="Helical" evidence="5">
    <location>
        <begin position="265"/>
        <end position="289"/>
    </location>
</feature>
<protein>
    <submittedName>
        <fullName evidence="7">HTTM domain-containing protein</fullName>
    </submittedName>
</protein>
<proteinExistence type="predicted"/>
<organism evidence="7 8">
    <name type="scientific">Acanthopleuribacter pedis</name>
    <dbReference type="NCBI Taxonomy" id="442870"/>
    <lineage>
        <taxon>Bacteria</taxon>
        <taxon>Pseudomonadati</taxon>
        <taxon>Acidobacteriota</taxon>
        <taxon>Holophagae</taxon>
        <taxon>Acanthopleuribacterales</taxon>
        <taxon>Acanthopleuribacteraceae</taxon>
        <taxon>Acanthopleuribacter</taxon>
    </lineage>
</organism>
<feature type="transmembrane region" description="Helical" evidence="5">
    <location>
        <begin position="434"/>
        <end position="456"/>
    </location>
</feature>
<dbReference type="RefSeq" id="WP_207858258.1">
    <property type="nucleotide sequence ID" value="NZ_JAFREP010000006.1"/>
</dbReference>
<feature type="transmembrane region" description="Helical" evidence="5">
    <location>
        <begin position="374"/>
        <end position="394"/>
    </location>
</feature>
<dbReference type="Pfam" id="PF04134">
    <property type="entry name" value="DCC1-like"/>
    <property type="match status" value="1"/>
</dbReference>
<evidence type="ECO:0000313" key="7">
    <source>
        <dbReference type="EMBL" id="MBO1318470.1"/>
    </source>
</evidence>
<accession>A0A8J7QEU8</accession>